<evidence type="ECO:0000256" key="2">
    <source>
        <dbReference type="SAM" id="Phobius"/>
    </source>
</evidence>
<dbReference type="InterPro" id="IPR021787">
    <property type="entry name" value="DUF3352"/>
</dbReference>
<comment type="caution">
    <text evidence="3">The sequence shown here is derived from an EMBL/GenBank/DDBJ whole genome shotgun (WGS) entry which is preliminary data.</text>
</comment>
<proteinExistence type="predicted"/>
<feature type="region of interest" description="Disordered" evidence="1">
    <location>
        <begin position="1"/>
        <end position="45"/>
    </location>
</feature>
<sequence>MPPPPGTTPPTPPTGATPGPQPTRPLDLGAVAVGPVPPPPGASRRRRGLAAGILAGVAVLIVPGAVVAWQALDGGGTQPHDVLPGDALGYARVDLDPSASQKIEAFRFLRKFPLFSEATGIEDDNADLRERLVDAFSASTGCDLDFQEDVEPWIGNRLGAAMLPPTGDGEEPGFALALQTDDQDAAEAAIDKVLGCDATGGAEMGRAFLDGYLIMTDTQENADRYVEAAGESPLSENAEFTETMDLLGDPGIASAWTSGSALFDTFGGAEALGEIPEGSGMPSGDDMAEMIDDSYRNAAMAFRFDDSYAELAAVMTGEIYQAVDAGVRANVPEDTMAFLGVSGGSQYVTDNWDALLGTYPDAEEELGALEDEIGISLPEDIATVFGDHLVVAVGGGELDPGAIAEGDLSTLDVGARVETDPEAFQDLWDRIQGIAEDAGASLEGVPLQTTNDGYVIASNDDYANALIDGGDLSDSDVYTTAVRDAGEANTVFFLNFDAVEDDILSAAEGQGLSDSELESLRALQAVGVSAQVLDGHTEMSLRVTAD</sequence>
<keyword evidence="2" id="KW-1133">Transmembrane helix</keyword>
<dbReference type="Proteomes" id="UP000294739">
    <property type="component" value="Unassembled WGS sequence"/>
</dbReference>
<feature type="compositionally biased region" description="Pro residues" evidence="1">
    <location>
        <begin position="1"/>
        <end position="23"/>
    </location>
</feature>
<dbReference type="RefSeq" id="WP_131896087.1">
    <property type="nucleotide sequence ID" value="NZ_SMKZ01000020.1"/>
</dbReference>
<accession>A0A4R5DFH1</accession>
<reference evidence="3 4" key="1">
    <citation type="submission" date="2019-03" db="EMBL/GenBank/DDBJ databases">
        <title>Draft genome sequences of novel Actinobacteria.</title>
        <authorList>
            <person name="Sahin N."/>
            <person name="Ay H."/>
            <person name="Saygin H."/>
        </authorList>
    </citation>
    <scope>NUCLEOTIDE SEQUENCE [LARGE SCALE GENOMIC DNA]</scope>
    <source>
        <strain evidence="3 4">5K138</strain>
    </source>
</reference>
<evidence type="ECO:0000313" key="4">
    <source>
        <dbReference type="Proteomes" id="UP000294739"/>
    </source>
</evidence>
<organism evidence="3 4">
    <name type="scientific">Jiangella asiatica</name>
    <dbReference type="NCBI Taxonomy" id="2530372"/>
    <lineage>
        <taxon>Bacteria</taxon>
        <taxon>Bacillati</taxon>
        <taxon>Actinomycetota</taxon>
        <taxon>Actinomycetes</taxon>
        <taxon>Jiangellales</taxon>
        <taxon>Jiangellaceae</taxon>
        <taxon>Jiangella</taxon>
    </lineage>
</organism>
<feature type="compositionally biased region" description="Low complexity" evidence="1">
    <location>
        <begin position="24"/>
        <end position="34"/>
    </location>
</feature>
<dbReference type="OrthoDB" id="5241887at2"/>
<dbReference type="InParanoid" id="A0A4R5DFH1"/>
<protein>
    <submittedName>
        <fullName evidence="3">DUF3352 domain-containing protein</fullName>
    </submittedName>
</protein>
<feature type="transmembrane region" description="Helical" evidence="2">
    <location>
        <begin position="49"/>
        <end position="72"/>
    </location>
</feature>
<keyword evidence="2" id="KW-0472">Membrane</keyword>
<gene>
    <name evidence="3" type="ORF">E1269_15650</name>
</gene>
<keyword evidence="2" id="KW-0812">Transmembrane</keyword>
<name>A0A4R5DFH1_9ACTN</name>
<dbReference type="AlphaFoldDB" id="A0A4R5DFH1"/>
<keyword evidence="4" id="KW-1185">Reference proteome</keyword>
<dbReference type="EMBL" id="SMKZ01000020">
    <property type="protein sequence ID" value="TDE09143.1"/>
    <property type="molecule type" value="Genomic_DNA"/>
</dbReference>
<evidence type="ECO:0000256" key="1">
    <source>
        <dbReference type="SAM" id="MobiDB-lite"/>
    </source>
</evidence>
<evidence type="ECO:0000313" key="3">
    <source>
        <dbReference type="EMBL" id="TDE09143.1"/>
    </source>
</evidence>
<dbReference type="Pfam" id="PF11832">
    <property type="entry name" value="DUF3352"/>
    <property type="match status" value="1"/>
</dbReference>